<evidence type="ECO:0000313" key="2">
    <source>
        <dbReference type="EMBL" id="EMS48204.1"/>
    </source>
</evidence>
<proteinExistence type="predicted"/>
<reference evidence="2" key="1">
    <citation type="journal article" date="2013" name="Nature">
        <title>Draft genome of the wheat A-genome progenitor Triticum urartu.</title>
        <authorList>
            <person name="Ling H.Q."/>
            <person name="Zhao S."/>
            <person name="Liu D."/>
            <person name="Wang J."/>
            <person name="Sun H."/>
            <person name="Zhang C."/>
            <person name="Fan H."/>
            <person name="Li D."/>
            <person name="Dong L."/>
            <person name="Tao Y."/>
            <person name="Gao C."/>
            <person name="Wu H."/>
            <person name="Li Y."/>
            <person name="Cui Y."/>
            <person name="Guo X."/>
            <person name="Zheng S."/>
            <person name="Wang B."/>
            <person name="Yu K."/>
            <person name="Liang Q."/>
            <person name="Yang W."/>
            <person name="Lou X."/>
            <person name="Chen J."/>
            <person name="Feng M."/>
            <person name="Jian J."/>
            <person name="Zhang X."/>
            <person name="Luo G."/>
            <person name="Jiang Y."/>
            <person name="Liu J."/>
            <person name="Wang Z."/>
            <person name="Sha Y."/>
            <person name="Zhang B."/>
            <person name="Wu H."/>
            <person name="Tang D."/>
            <person name="Shen Q."/>
            <person name="Xue P."/>
            <person name="Zou S."/>
            <person name="Wang X."/>
            <person name="Liu X."/>
            <person name="Wang F."/>
            <person name="Yang Y."/>
            <person name="An X."/>
            <person name="Dong Z."/>
            <person name="Zhang K."/>
            <person name="Zhang X."/>
            <person name="Luo M.C."/>
            <person name="Dvorak J."/>
            <person name="Tong Y."/>
            <person name="Wang J."/>
            <person name="Yang H."/>
            <person name="Li Z."/>
            <person name="Wang D."/>
            <person name="Zhang A."/>
            <person name="Wang J."/>
        </authorList>
    </citation>
    <scope>NUCLEOTIDE SEQUENCE</scope>
</reference>
<feature type="domain" description="DUF4220" evidence="1">
    <location>
        <begin position="43"/>
        <end position="362"/>
    </location>
</feature>
<dbReference type="EMBL" id="KD251552">
    <property type="protein sequence ID" value="EMS48204.1"/>
    <property type="molecule type" value="Genomic_DNA"/>
</dbReference>
<organism evidence="2">
    <name type="scientific">Triticum urartu</name>
    <name type="common">Red wild einkorn</name>
    <name type="synonym">Crithodium urartu</name>
    <dbReference type="NCBI Taxonomy" id="4572"/>
    <lineage>
        <taxon>Eukaryota</taxon>
        <taxon>Viridiplantae</taxon>
        <taxon>Streptophyta</taxon>
        <taxon>Embryophyta</taxon>
        <taxon>Tracheophyta</taxon>
        <taxon>Spermatophyta</taxon>
        <taxon>Magnoliopsida</taxon>
        <taxon>Liliopsida</taxon>
        <taxon>Poales</taxon>
        <taxon>Poaceae</taxon>
        <taxon>BOP clade</taxon>
        <taxon>Pooideae</taxon>
        <taxon>Triticodae</taxon>
        <taxon>Triticeae</taxon>
        <taxon>Triticinae</taxon>
        <taxon>Triticum</taxon>
    </lineage>
</organism>
<dbReference type="PANTHER" id="PTHR31325">
    <property type="entry name" value="OS01G0798800 PROTEIN-RELATED"/>
    <property type="match status" value="1"/>
</dbReference>
<dbReference type="OMA" id="MASRDSW"/>
<accession>M7ZJE1</accession>
<protein>
    <recommendedName>
        <fullName evidence="1">DUF4220 domain-containing protein</fullName>
    </recommendedName>
</protein>
<sequence length="670" mass="77159">MQWWDEWQLRVLVLGSLFVQYLLFFSSVVRRPALPSWFRLLFWLAYLGGDALAIYALATLFNRHKQQEQLAAGLEVLWAPVLLIHLGGQHLITAYSIEDNELWSLLTEEKTKSYRISMKVVVALYVFCKSWPGGPKRLLQAAILLFIVGIFRSIQKPLAMKNASISNIVASLSLSRSEQNELALFCGTICYCSMGPRKLYITKEGERAEQKDISLEEFVQKATSLPELASDQGKAEGMASRDSWEVNVYRPLADISALYSDRIKNLQLFMALDYQHANSMSREQLTKLFSFLYTKLANIVCCFFCCHFWLPFLILASVILFSTYHKYYDYNATDVKVTYILFWSTALLDFLFLFVSVSIMETETDMVSQHNLLSFYARKKRPTLLMKLATLACCKGYVNMHCYIEHAPATSSLQVVELVHGYVMDGWRRYIKDAASYKRFNLHRGQWALRRQRHLGWSLNMSFDRSVLLWHIATDICFHHQSTTPRGQECAARSRVISNYMAYLLSIRSEMLIPGSRIGIFTIACEDIERMLGDNSALHDEKGLAQGIISRAQQPPLVDNTSITGTACRLAKMLMELEDEVERWEMVQGVWVEMLCYSASRCRAYLHAKNMSEVTELLTRVWFLLISMGMETLPDRFQKSEYLEIKEEKAEENNDDGEDIVIEHKINMPI</sequence>
<dbReference type="Pfam" id="PF13968">
    <property type="entry name" value="DUF4220"/>
    <property type="match status" value="1"/>
</dbReference>
<evidence type="ECO:0000259" key="1">
    <source>
        <dbReference type="Pfam" id="PF13968"/>
    </source>
</evidence>
<dbReference type="STRING" id="4572.M7ZJE1"/>
<dbReference type="InterPro" id="IPR007658">
    <property type="entry name" value="DUF594"/>
</dbReference>
<dbReference type="InterPro" id="IPR025315">
    <property type="entry name" value="DUF4220"/>
</dbReference>
<dbReference type="Pfam" id="PF04578">
    <property type="entry name" value="DUF594"/>
    <property type="match status" value="1"/>
</dbReference>
<gene>
    <name evidence="2" type="ORF">TRIUR3_10227</name>
</gene>
<dbReference type="AlphaFoldDB" id="M7ZJE1"/>
<name>M7ZJE1_TRIUA</name>